<evidence type="ECO:0000313" key="1">
    <source>
        <dbReference type="EMBL" id="CAG8716682.1"/>
    </source>
</evidence>
<dbReference type="Proteomes" id="UP000789525">
    <property type="component" value="Unassembled WGS sequence"/>
</dbReference>
<organism evidence="1 2">
    <name type="scientific">Acaulospora colombiana</name>
    <dbReference type="NCBI Taxonomy" id="27376"/>
    <lineage>
        <taxon>Eukaryota</taxon>
        <taxon>Fungi</taxon>
        <taxon>Fungi incertae sedis</taxon>
        <taxon>Mucoromycota</taxon>
        <taxon>Glomeromycotina</taxon>
        <taxon>Glomeromycetes</taxon>
        <taxon>Diversisporales</taxon>
        <taxon>Acaulosporaceae</taxon>
        <taxon>Acaulospora</taxon>
    </lineage>
</organism>
<name>A0ACA9PNI4_9GLOM</name>
<feature type="non-terminal residue" evidence="1">
    <location>
        <position position="1"/>
    </location>
</feature>
<comment type="caution">
    <text evidence="1">The sequence shown here is derived from an EMBL/GenBank/DDBJ whole genome shotgun (WGS) entry which is preliminary data.</text>
</comment>
<evidence type="ECO:0000313" key="2">
    <source>
        <dbReference type="Proteomes" id="UP000789525"/>
    </source>
</evidence>
<accession>A0ACA9PNI4</accession>
<proteinExistence type="predicted"/>
<gene>
    <name evidence="1" type="ORF">ACOLOM_LOCUS10935</name>
</gene>
<reference evidence="1" key="1">
    <citation type="submission" date="2021-06" db="EMBL/GenBank/DDBJ databases">
        <authorList>
            <person name="Kallberg Y."/>
            <person name="Tangrot J."/>
            <person name="Rosling A."/>
        </authorList>
    </citation>
    <scope>NUCLEOTIDE SEQUENCE</scope>
    <source>
        <strain evidence="1">CL356</strain>
    </source>
</reference>
<sequence>SESKKKGKGKGNTLGSKKTQNSATQKQRASRSDEEISKLPKEEQDKASLKIENGDSVKGKRWTSAEKKNAIDHITSAEIAEVILKGSQSKDQVRSWWLRTFKKYQEIKLQMKHTGGGDGDQADQSESDDQGDAGQGRKRKRAPPKDDFKDSYVYKQLDKVSTALSSAVADPSVTLTDPEDQGQSDEQDEGRPRIKKRRGTDEEDALVNQVLKDVVERSQERVEIERRKVRLMEEEAERQREKDRIVEESKKVETELRRLDTREEQIIKHQTALIQAMNSNDEDIKMSAKERYKSLTKELSLIHERRDAISK</sequence>
<dbReference type="EMBL" id="CAJVPT010037179">
    <property type="protein sequence ID" value="CAG8716682.1"/>
    <property type="molecule type" value="Genomic_DNA"/>
</dbReference>
<protein>
    <submittedName>
        <fullName evidence="1">4274_t:CDS:1</fullName>
    </submittedName>
</protein>
<keyword evidence="2" id="KW-1185">Reference proteome</keyword>